<keyword evidence="3" id="KW-1185">Reference proteome</keyword>
<feature type="domain" description="F5/8 type C" evidence="1">
    <location>
        <begin position="1"/>
        <end position="47"/>
    </location>
</feature>
<evidence type="ECO:0000313" key="2">
    <source>
        <dbReference type="EMBL" id="KAL0156832.1"/>
    </source>
</evidence>
<organism evidence="2 3">
    <name type="scientific">Cirrhinus mrigala</name>
    <name type="common">Mrigala</name>
    <dbReference type="NCBI Taxonomy" id="683832"/>
    <lineage>
        <taxon>Eukaryota</taxon>
        <taxon>Metazoa</taxon>
        <taxon>Chordata</taxon>
        <taxon>Craniata</taxon>
        <taxon>Vertebrata</taxon>
        <taxon>Euteleostomi</taxon>
        <taxon>Actinopterygii</taxon>
        <taxon>Neopterygii</taxon>
        <taxon>Teleostei</taxon>
        <taxon>Ostariophysi</taxon>
        <taxon>Cypriniformes</taxon>
        <taxon>Cyprinidae</taxon>
        <taxon>Labeoninae</taxon>
        <taxon>Labeonini</taxon>
        <taxon>Cirrhinus</taxon>
    </lineage>
</organism>
<evidence type="ECO:0000313" key="3">
    <source>
        <dbReference type="Proteomes" id="UP001529510"/>
    </source>
</evidence>
<name>A0ABD0N5H8_CIRMR</name>
<feature type="non-terminal residue" evidence="2">
    <location>
        <position position="1"/>
    </location>
</feature>
<comment type="caution">
    <text evidence="2">The sequence shown here is derived from an EMBL/GenBank/DDBJ whole genome shotgun (WGS) entry which is preliminary data.</text>
</comment>
<dbReference type="InterPro" id="IPR000421">
    <property type="entry name" value="FA58C"/>
</dbReference>
<proteinExistence type="predicted"/>
<reference evidence="2 3" key="1">
    <citation type="submission" date="2024-05" db="EMBL/GenBank/DDBJ databases">
        <title>Genome sequencing and assembly of Indian major carp, Cirrhinus mrigala (Hamilton, 1822).</title>
        <authorList>
            <person name="Mohindra V."/>
            <person name="Chowdhury L.M."/>
            <person name="Lal K."/>
            <person name="Jena J.K."/>
        </authorList>
    </citation>
    <scope>NUCLEOTIDE SEQUENCE [LARGE SCALE GENOMIC DNA]</scope>
    <source>
        <strain evidence="2">CM1030</strain>
        <tissue evidence="2">Blood</tissue>
    </source>
</reference>
<gene>
    <name evidence="2" type="ORF">M9458_048078</name>
</gene>
<accession>A0ABD0N5H8</accession>
<dbReference type="SUPFAM" id="SSF49785">
    <property type="entry name" value="Galactose-binding domain-like"/>
    <property type="match status" value="1"/>
</dbReference>
<dbReference type="PROSITE" id="PS01286">
    <property type="entry name" value="FA58C_2"/>
    <property type="match status" value="1"/>
</dbReference>
<protein>
    <recommendedName>
        <fullName evidence="1">F5/8 type C domain-containing protein</fullName>
    </recommendedName>
</protein>
<evidence type="ECO:0000259" key="1">
    <source>
        <dbReference type="PROSITE" id="PS50022"/>
    </source>
</evidence>
<dbReference type="InterPro" id="IPR008979">
    <property type="entry name" value="Galactose-bd-like_sf"/>
</dbReference>
<dbReference type="PANTHER" id="PTHR24543:SF335">
    <property type="entry name" value="EGF-LIKE REPEAT AND DISCOIDIN I-LIKE DOMAIN-CONTAINING PROTEIN 3"/>
    <property type="match status" value="1"/>
</dbReference>
<dbReference type="PANTHER" id="PTHR24543">
    <property type="entry name" value="MULTICOPPER OXIDASE-RELATED"/>
    <property type="match status" value="1"/>
</dbReference>
<dbReference type="EMBL" id="JAMKFB020000024">
    <property type="protein sequence ID" value="KAL0156832.1"/>
    <property type="molecule type" value="Genomic_DNA"/>
</dbReference>
<dbReference type="PROSITE" id="PS50022">
    <property type="entry name" value="FA58C_3"/>
    <property type="match status" value="1"/>
</dbReference>
<dbReference type="Proteomes" id="UP001529510">
    <property type="component" value="Unassembled WGS sequence"/>
</dbReference>
<dbReference type="Pfam" id="PF00754">
    <property type="entry name" value="F5_F8_type_C"/>
    <property type="match status" value="1"/>
</dbReference>
<dbReference type="Gene3D" id="2.60.120.260">
    <property type="entry name" value="Galactose-binding domain-like"/>
    <property type="match status" value="1"/>
</dbReference>
<dbReference type="AlphaFoldDB" id="A0ABD0N5H8"/>
<sequence length="51" mass="5869">AFAGNSNTESVVRHDLQNPIVARYLRIIPLDWSEEGRIGLRFEIYGCPYCK</sequence>